<evidence type="ECO:0000313" key="2">
    <source>
        <dbReference type="Proteomes" id="UP000054018"/>
    </source>
</evidence>
<gene>
    <name evidence="1" type="ORF">PISMIDRAFT_233929</name>
</gene>
<name>A0A0C9XXE3_9AGAM</name>
<dbReference type="HOGENOM" id="CLU_1907504_0_0_1"/>
<dbReference type="AlphaFoldDB" id="A0A0C9XXE3"/>
<sequence length="133" mass="14606">MAASTQTPFTIGPGRIARCIGQDVSAPVLPPPLVANTIARWKCHTFLIYDKHDVGKASREMSVLPSKVLVATVTVGSRKDTSRADEKALSSQSDMRYRARTRTMTQLVGRGNERRYSSSRNGLTGLSWSARHC</sequence>
<organism evidence="1 2">
    <name type="scientific">Pisolithus microcarpus 441</name>
    <dbReference type="NCBI Taxonomy" id="765257"/>
    <lineage>
        <taxon>Eukaryota</taxon>
        <taxon>Fungi</taxon>
        <taxon>Dikarya</taxon>
        <taxon>Basidiomycota</taxon>
        <taxon>Agaricomycotina</taxon>
        <taxon>Agaricomycetes</taxon>
        <taxon>Agaricomycetidae</taxon>
        <taxon>Boletales</taxon>
        <taxon>Sclerodermatineae</taxon>
        <taxon>Pisolithaceae</taxon>
        <taxon>Pisolithus</taxon>
    </lineage>
</organism>
<proteinExistence type="predicted"/>
<reference evidence="2" key="2">
    <citation type="submission" date="2015-01" db="EMBL/GenBank/DDBJ databases">
        <title>Evolutionary Origins and Diversification of the Mycorrhizal Mutualists.</title>
        <authorList>
            <consortium name="DOE Joint Genome Institute"/>
            <consortium name="Mycorrhizal Genomics Consortium"/>
            <person name="Kohler A."/>
            <person name="Kuo A."/>
            <person name="Nagy L.G."/>
            <person name="Floudas D."/>
            <person name="Copeland A."/>
            <person name="Barry K.W."/>
            <person name="Cichocki N."/>
            <person name="Veneault-Fourrey C."/>
            <person name="LaButti K."/>
            <person name="Lindquist E.A."/>
            <person name="Lipzen A."/>
            <person name="Lundell T."/>
            <person name="Morin E."/>
            <person name="Murat C."/>
            <person name="Riley R."/>
            <person name="Ohm R."/>
            <person name="Sun H."/>
            <person name="Tunlid A."/>
            <person name="Henrissat B."/>
            <person name="Grigoriev I.V."/>
            <person name="Hibbett D.S."/>
            <person name="Martin F."/>
        </authorList>
    </citation>
    <scope>NUCLEOTIDE SEQUENCE [LARGE SCALE GENOMIC DNA]</scope>
    <source>
        <strain evidence="2">441</strain>
    </source>
</reference>
<dbReference type="Proteomes" id="UP000054018">
    <property type="component" value="Unassembled WGS sequence"/>
</dbReference>
<reference evidence="1 2" key="1">
    <citation type="submission" date="2014-04" db="EMBL/GenBank/DDBJ databases">
        <authorList>
            <consortium name="DOE Joint Genome Institute"/>
            <person name="Kuo A."/>
            <person name="Kohler A."/>
            <person name="Costa M.D."/>
            <person name="Nagy L.G."/>
            <person name="Floudas D."/>
            <person name="Copeland A."/>
            <person name="Barry K.W."/>
            <person name="Cichocki N."/>
            <person name="Veneault-Fourrey C."/>
            <person name="LaButti K."/>
            <person name="Lindquist E.A."/>
            <person name="Lipzen A."/>
            <person name="Lundell T."/>
            <person name="Morin E."/>
            <person name="Murat C."/>
            <person name="Sun H."/>
            <person name="Tunlid A."/>
            <person name="Henrissat B."/>
            <person name="Grigoriev I.V."/>
            <person name="Hibbett D.S."/>
            <person name="Martin F."/>
            <person name="Nordberg H.P."/>
            <person name="Cantor M.N."/>
            <person name="Hua S.X."/>
        </authorList>
    </citation>
    <scope>NUCLEOTIDE SEQUENCE [LARGE SCALE GENOMIC DNA]</scope>
    <source>
        <strain evidence="1 2">441</strain>
    </source>
</reference>
<evidence type="ECO:0000313" key="1">
    <source>
        <dbReference type="EMBL" id="KIK17170.1"/>
    </source>
</evidence>
<dbReference type="EMBL" id="KN833836">
    <property type="protein sequence ID" value="KIK17170.1"/>
    <property type="molecule type" value="Genomic_DNA"/>
</dbReference>
<protein>
    <submittedName>
        <fullName evidence="1">Uncharacterized protein</fullName>
    </submittedName>
</protein>
<keyword evidence="2" id="KW-1185">Reference proteome</keyword>
<accession>A0A0C9XXE3</accession>